<dbReference type="InterPro" id="IPR002156">
    <property type="entry name" value="RNaseH_domain"/>
</dbReference>
<protein>
    <recommendedName>
        <fullName evidence="1">RNase H type-1 domain-containing protein</fullName>
    </recommendedName>
</protein>
<dbReference type="EMBL" id="ASHM01000630">
    <property type="protein sequence ID" value="PNY05105.1"/>
    <property type="molecule type" value="Genomic_DNA"/>
</dbReference>
<proteinExistence type="predicted"/>
<reference evidence="2 3" key="1">
    <citation type="journal article" date="2014" name="Am. J. Bot.">
        <title>Genome assembly and annotation for red clover (Trifolium pratense; Fabaceae).</title>
        <authorList>
            <person name="Istvanek J."/>
            <person name="Jaros M."/>
            <person name="Krenek A."/>
            <person name="Repkova J."/>
        </authorList>
    </citation>
    <scope>NUCLEOTIDE SEQUENCE [LARGE SCALE GENOMIC DNA]</scope>
    <source>
        <strain evidence="3">cv. Tatra</strain>
        <tissue evidence="2">Young leaves</tissue>
    </source>
</reference>
<dbReference type="AlphaFoldDB" id="A0A2K3NPZ1"/>
<dbReference type="GO" id="GO:0004523">
    <property type="term" value="F:RNA-DNA hybrid ribonuclease activity"/>
    <property type="evidence" value="ECO:0007669"/>
    <property type="project" value="InterPro"/>
</dbReference>
<evidence type="ECO:0000313" key="2">
    <source>
        <dbReference type="EMBL" id="PNY05105.1"/>
    </source>
</evidence>
<gene>
    <name evidence="2" type="ORF">L195_g001544</name>
</gene>
<feature type="domain" description="RNase H type-1" evidence="1">
    <location>
        <begin position="14"/>
        <end position="80"/>
    </location>
</feature>
<evidence type="ECO:0000313" key="3">
    <source>
        <dbReference type="Proteomes" id="UP000236291"/>
    </source>
</evidence>
<organism evidence="2 3">
    <name type="scientific">Trifolium pratense</name>
    <name type="common">Red clover</name>
    <dbReference type="NCBI Taxonomy" id="57577"/>
    <lineage>
        <taxon>Eukaryota</taxon>
        <taxon>Viridiplantae</taxon>
        <taxon>Streptophyta</taxon>
        <taxon>Embryophyta</taxon>
        <taxon>Tracheophyta</taxon>
        <taxon>Spermatophyta</taxon>
        <taxon>Magnoliopsida</taxon>
        <taxon>eudicotyledons</taxon>
        <taxon>Gunneridae</taxon>
        <taxon>Pentapetalae</taxon>
        <taxon>rosids</taxon>
        <taxon>fabids</taxon>
        <taxon>Fabales</taxon>
        <taxon>Fabaceae</taxon>
        <taxon>Papilionoideae</taxon>
        <taxon>50 kb inversion clade</taxon>
        <taxon>NPAAA clade</taxon>
        <taxon>Hologalegina</taxon>
        <taxon>IRL clade</taxon>
        <taxon>Trifolieae</taxon>
        <taxon>Trifolium</taxon>
    </lineage>
</organism>
<accession>A0A2K3NPZ1</accession>
<sequence length="80" mass="8752">MQFWVVAAPNPGARKDNNKAESGGIIWGDHGECLGGFAKGECSAFIAELWWGFEGLSLARQMSFMNVELRIDSVVVVHVI</sequence>
<comment type="caution">
    <text evidence="2">The sequence shown here is derived from an EMBL/GenBank/DDBJ whole genome shotgun (WGS) entry which is preliminary data.</text>
</comment>
<name>A0A2K3NPZ1_TRIPR</name>
<dbReference type="GO" id="GO:0003676">
    <property type="term" value="F:nucleic acid binding"/>
    <property type="evidence" value="ECO:0007669"/>
    <property type="project" value="InterPro"/>
</dbReference>
<dbReference type="Pfam" id="PF13456">
    <property type="entry name" value="RVT_3"/>
    <property type="match status" value="1"/>
</dbReference>
<dbReference type="Proteomes" id="UP000236291">
    <property type="component" value="Unassembled WGS sequence"/>
</dbReference>
<evidence type="ECO:0000259" key="1">
    <source>
        <dbReference type="Pfam" id="PF13456"/>
    </source>
</evidence>
<reference evidence="2 3" key="2">
    <citation type="journal article" date="2017" name="Front. Plant Sci.">
        <title>Gene Classification and Mining of Molecular Markers Useful in Red Clover (Trifolium pratense) Breeding.</title>
        <authorList>
            <person name="Istvanek J."/>
            <person name="Dluhosova J."/>
            <person name="Dluhos P."/>
            <person name="Patkova L."/>
            <person name="Nedelnik J."/>
            <person name="Repkova J."/>
        </authorList>
    </citation>
    <scope>NUCLEOTIDE SEQUENCE [LARGE SCALE GENOMIC DNA]</scope>
    <source>
        <strain evidence="3">cv. Tatra</strain>
        <tissue evidence="2">Young leaves</tissue>
    </source>
</reference>